<dbReference type="STRING" id="135208.A0A4Z0A424"/>
<dbReference type="Proteomes" id="UP000298061">
    <property type="component" value="Unassembled WGS sequence"/>
</dbReference>
<dbReference type="OrthoDB" id="2884925at2759"/>
<dbReference type="EMBL" id="SFCI01000241">
    <property type="protein sequence ID" value="TFY81184.1"/>
    <property type="molecule type" value="Genomic_DNA"/>
</dbReference>
<accession>A0A4Z0A424</accession>
<evidence type="ECO:0000313" key="2">
    <source>
        <dbReference type="EMBL" id="TFY81184.1"/>
    </source>
</evidence>
<dbReference type="Pfam" id="PF12937">
    <property type="entry name" value="F-box-like"/>
    <property type="match status" value="1"/>
</dbReference>
<feature type="non-terminal residue" evidence="2">
    <location>
        <position position="494"/>
    </location>
</feature>
<gene>
    <name evidence="2" type="ORF">EWM64_g2827</name>
</gene>
<dbReference type="AlphaFoldDB" id="A0A4Z0A424"/>
<dbReference type="Gene3D" id="1.20.1280.50">
    <property type="match status" value="1"/>
</dbReference>
<evidence type="ECO:0000259" key="1">
    <source>
        <dbReference type="Pfam" id="PF12937"/>
    </source>
</evidence>
<dbReference type="InterPro" id="IPR001810">
    <property type="entry name" value="F-box_dom"/>
</dbReference>
<organism evidence="2 3">
    <name type="scientific">Hericium alpestre</name>
    <dbReference type="NCBI Taxonomy" id="135208"/>
    <lineage>
        <taxon>Eukaryota</taxon>
        <taxon>Fungi</taxon>
        <taxon>Dikarya</taxon>
        <taxon>Basidiomycota</taxon>
        <taxon>Agaricomycotina</taxon>
        <taxon>Agaricomycetes</taxon>
        <taxon>Russulales</taxon>
        <taxon>Hericiaceae</taxon>
        <taxon>Hericium</taxon>
    </lineage>
</organism>
<name>A0A4Z0A424_9AGAM</name>
<proteinExistence type="predicted"/>
<sequence>MPSETTEAPKSFWVASAQARMQPLDDVNPLSSQADIDSARQMLDHELLAIHCAIAAAKTRRNTMAPISRLPPEMMSHIFRLYALDEIPAKSRRIRFENPYAVLGWITVTHVCRAWRQMALDDASLWSHLVDISPTWMLEMFERCKGTPFGVKASFRRREKEEGKTMSGVVQDILARGGTARLRSLKLDMGWTNKNMVPIFEQLQTAAPFLESCVLKIEGSYPHIREHIPKNLFEARAPRLRRLILNHWLIVPWRSSFVSNLVQLEVIQSISSGRALSVADLLRVLSRTPRLETLVLQYAVTERESSSDSTIAKEKIVELPRLSKFTIRTSVYAFVLLMSGAQVPPSCNLSLECNGKAQDLRTLSPVLGPFGGPFDEKPLQRIKFESAAHHRETSLQFSALTSTSPSASPKLQLRLHSHEKDCLTLVPQLFHEMSLEHVSIFEVQGLDFRRWKKADFQAVFGPLSAVSEIRLHGTSSNEILELLMKAAPRAKATK</sequence>
<evidence type="ECO:0000313" key="3">
    <source>
        <dbReference type="Proteomes" id="UP000298061"/>
    </source>
</evidence>
<keyword evidence="3" id="KW-1185">Reference proteome</keyword>
<comment type="caution">
    <text evidence="2">The sequence shown here is derived from an EMBL/GenBank/DDBJ whole genome shotgun (WGS) entry which is preliminary data.</text>
</comment>
<reference evidence="2 3" key="1">
    <citation type="submission" date="2019-02" db="EMBL/GenBank/DDBJ databases">
        <title>Genome sequencing of the rare red list fungi Hericium alpestre (H. flagellum).</title>
        <authorList>
            <person name="Buettner E."/>
            <person name="Kellner H."/>
        </authorList>
    </citation>
    <scope>NUCLEOTIDE SEQUENCE [LARGE SCALE GENOMIC DNA]</scope>
    <source>
        <strain evidence="2 3">DSM 108284</strain>
    </source>
</reference>
<feature type="domain" description="F-box" evidence="1">
    <location>
        <begin position="67"/>
        <end position="129"/>
    </location>
</feature>
<protein>
    <recommendedName>
        <fullName evidence="1">F-box domain-containing protein</fullName>
    </recommendedName>
</protein>